<dbReference type="KEGG" id="ela:UCREL1_6874"/>
<evidence type="ECO:0000313" key="2">
    <source>
        <dbReference type="EMBL" id="EMR66140.1"/>
    </source>
</evidence>
<dbReference type="Proteomes" id="UP000012174">
    <property type="component" value="Unassembled WGS sequence"/>
</dbReference>
<evidence type="ECO:0000256" key="1">
    <source>
        <dbReference type="SAM" id="MobiDB-lite"/>
    </source>
</evidence>
<feature type="compositionally biased region" description="Acidic residues" evidence="1">
    <location>
        <begin position="1"/>
        <end position="22"/>
    </location>
</feature>
<feature type="region of interest" description="Disordered" evidence="1">
    <location>
        <begin position="1"/>
        <end position="70"/>
    </location>
</feature>
<feature type="compositionally biased region" description="Acidic residues" evidence="1">
    <location>
        <begin position="91"/>
        <end position="100"/>
    </location>
</feature>
<reference evidence="3" key="1">
    <citation type="journal article" date="2013" name="Genome Announc.">
        <title>Draft genome sequence of the grapevine dieback fungus Eutypa lata UCR-EL1.</title>
        <authorList>
            <person name="Blanco-Ulate B."/>
            <person name="Rolshausen P.E."/>
            <person name="Cantu D."/>
        </authorList>
    </citation>
    <scope>NUCLEOTIDE SEQUENCE [LARGE SCALE GENOMIC DNA]</scope>
    <source>
        <strain evidence="3">UCR-EL1</strain>
    </source>
</reference>
<gene>
    <name evidence="2" type="ORF">UCREL1_6874</name>
</gene>
<dbReference type="AlphaFoldDB" id="M7THG6"/>
<protein>
    <submittedName>
        <fullName evidence="2">Uncharacterized protein</fullName>
    </submittedName>
</protein>
<dbReference type="OrthoDB" id="5593235at2759"/>
<name>M7THG6_EUTLA</name>
<accession>M7THG6</accession>
<feature type="region of interest" description="Disordered" evidence="1">
    <location>
        <begin position="421"/>
        <end position="445"/>
    </location>
</feature>
<feature type="compositionally biased region" description="Basic and acidic residues" evidence="1">
    <location>
        <begin position="424"/>
        <end position="434"/>
    </location>
</feature>
<dbReference type="EMBL" id="KB706701">
    <property type="protein sequence ID" value="EMR66140.1"/>
    <property type="molecule type" value="Genomic_DNA"/>
</dbReference>
<evidence type="ECO:0000313" key="3">
    <source>
        <dbReference type="Proteomes" id="UP000012174"/>
    </source>
</evidence>
<dbReference type="OMA" id="VDILDCY"/>
<organism evidence="2 3">
    <name type="scientific">Eutypa lata (strain UCR-EL1)</name>
    <name type="common">Grapevine dieback disease fungus</name>
    <name type="synonym">Eutypa armeniacae</name>
    <dbReference type="NCBI Taxonomy" id="1287681"/>
    <lineage>
        <taxon>Eukaryota</taxon>
        <taxon>Fungi</taxon>
        <taxon>Dikarya</taxon>
        <taxon>Ascomycota</taxon>
        <taxon>Pezizomycotina</taxon>
        <taxon>Sordariomycetes</taxon>
        <taxon>Xylariomycetidae</taxon>
        <taxon>Xylariales</taxon>
        <taxon>Diatrypaceae</taxon>
        <taxon>Eutypa</taxon>
    </lineage>
</organism>
<dbReference type="HOGENOM" id="CLU_476506_0_0_1"/>
<keyword evidence="3" id="KW-1185">Reference proteome</keyword>
<sequence>MAAQYDEDMAQPLMDDGDDTLGDTDNKQDPNPDTCGSRGRQSWISRIEEDTASNKQENNVLEEKPNVDTQLELSPTLATEGQDEFMDALETEEADEEVDDNGSGLCTTWPVGEKGKYHPQSKAKKVQLDSLAPKGGWKKPNGIRVVAMVFYGRKHNVDILDCYLRQNLASNGGYLDEVWFMVHTTEKGDVKWLRKLTGGEPGYRFVDLGDCTTGHYGCIWEYAVEDDTIYIKIDDDILYIHHDAIPQLVHTRLAQPYAFAISAQLVNGPVTAIQQYNFGAIHPFLPDPRPQPSARVANETWRPADMGLYPNDEKRTARRERSWWRSDNSLVDMAAPYPGHTWLLLSDAPTSGINLLRTPIGYWNEHRIADIAHGIGWTSWGVAAQSAYSLLHNIAINEMSRYHWGRAIDFGMPSSSSSLLPFPTDDKGDKHGSSDNDTGTTTTTTATSFFDGKGAALKHLTTKYKGPGGEQLFDMQYVRYNLNFVALWGRDVRDSLPIGQWDEEELSQTIPRRLGRPFVIDTRAVVGHHSFFTQRDGIDKTDLLDRWRALANEISCDAGNLKSPFDVRCQGF</sequence>
<proteinExistence type="predicted"/>
<feature type="region of interest" description="Disordered" evidence="1">
    <location>
        <begin position="91"/>
        <end position="120"/>
    </location>
</feature>